<protein>
    <recommendedName>
        <fullName evidence="6">Lipoprotein</fullName>
    </recommendedName>
</protein>
<evidence type="ECO:0000313" key="2">
    <source>
        <dbReference type="EMBL" id="GEN06626.1"/>
    </source>
</evidence>
<evidence type="ECO:0000256" key="1">
    <source>
        <dbReference type="SAM" id="SignalP"/>
    </source>
</evidence>
<reference evidence="2 5" key="2">
    <citation type="submission" date="2019-07" db="EMBL/GenBank/DDBJ databases">
        <title>Whole genome shotgun sequence of Myxococcus fulvus NBRC 100333.</title>
        <authorList>
            <person name="Hosoyama A."/>
            <person name="Uohara A."/>
            <person name="Ohji S."/>
            <person name="Ichikawa N."/>
        </authorList>
    </citation>
    <scope>NUCLEOTIDE SEQUENCE [LARGE SCALE GENOMIC DNA]</scope>
    <source>
        <strain evidence="2 5">NBRC 100333</strain>
    </source>
</reference>
<dbReference type="EMBL" id="FOIB01000004">
    <property type="protein sequence ID" value="SEU07511.1"/>
    <property type="molecule type" value="Genomic_DNA"/>
</dbReference>
<sequence length="92" mass="10172">MRSRNILGALLMAAGFMVGCGGAEPLEETQAELDTREDALPYCGNQSYWIDYYSDATLTKWVGSMHCSCYETAYISGRRTSFAVTDFSTTCN</sequence>
<keyword evidence="1" id="KW-0732">Signal</keyword>
<accession>A0A511SXJ2</accession>
<feature type="chain" id="PRO_5022832986" description="Lipoprotein" evidence="1">
    <location>
        <begin position="24"/>
        <end position="92"/>
    </location>
</feature>
<dbReference type="AlphaFoldDB" id="A0A511SXJ2"/>
<comment type="caution">
    <text evidence="2">The sequence shown here is derived from an EMBL/GenBank/DDBJ whole genome shotgun (WGS) entry which is preliminary data.</text>
</comment>
<evidence type="ECO:0000313" key="3">
    <source>
        <dbReference type="EMBL" id="SEU07511.1"/>
    </source>
</evidence>
<reference evidence="3 4" key="1">
    <citation type="submission" date="2016-10" db="EMBL/GenBank/DDBJ databases">
        <authorList>
            <person name="Varghese N."/>
            <person name="Submissions S."/>
        </authorList>
    </citation>
    <scope>NUCLEOTIDE SEQUENCE [LARGE SCALE GENOMIC DNA]</scope>
    <source>
        <strain evidence="3 4">DSM 16525</strain>
    </source>
</reference>
<dbReference type="PROSITE" id="PS51257">
    <property type="entry name" value="PROKAR_LIPOPROTEIN"/>
    <property type="match status" value="1"/>
</dbReference>
<keyword evidence="4" id="KW-1185">Reference proteome</keyword>
<name>A0A511SXJ2_MYXFU</name>
<dbReference type="Proteomes" id="UP000183760">
    <property type="component" value="Unassembled WGS sequence"/>
</dbReference>
<dbReference type="Proteomes" id="UP000321514">
    <property type="component" value="Unassembled WGS sequence"/>
</dbReference>
<proteinExistence type="predicted"/>
<evidence type="ECO:0008006" key="6">
    <source>
        <dbReference type="Google" id="ProtNLM"/>
    </source>
</evidence>
<evidence type="ECO:0000313" key="4">
    <source>
        <dbReference type="Proteomes" id="UP000183760"/>
    </source>
</evidence>
<feature type="signal peptide" evidence="1">
    <location>
        <begin position="1"/>
        <end position="23"/>
    </location>
</feature>
<gene>
    <name evidence="2" type="ORF">MFU01_16630</name>
    <name evidence="3" type="ORF">SAMN05443572_104740</name>
</gene>
<organism evidence="2 5">
    <name type="scientific">Myxococcus fulvus</name>
    <dbReference type="NCBI Taxonomy" id="33"/>
    <lineage>
        <taxon>Bacteria</taxon>
        <taxon>Pseudomonadati</taxon>
        <taxon>Myxococcota</taxon>
        <taxon>Myxococcia</taxon>
        <taxon>Myxococcales</taxon>
        <taxon>Cystobacterineae</taxon>
        <taxon>Myxococcaceae</taxon>
        <taxon>Myxococcus</taxon>
    </lineage>
</organism>
<evidence type="ECO:0000313" key="5">
    <source>
        <dbReference type="Proteomes" id="UP000321514"/>
    </source>
</evidence>
<dbReference type="EMBL" id="BJXR01000017">
    <property type="protein sequence ID" value="GEN06626.1"/>
    <property type="molecule type" value="Genomic_DNA"/>
</dbReference>
<dbReference type="RefSeq" id="WP_046716732.1">
    <property type="nucleotide sequence ID" value="NZ_BJXR01000017.1"/>
</dbReference>